<name>A0A7W4KEG2_9PROT</name>
<dbReference type="Pfam" id="PF00248">
    <property type="entry name" value="Aldo_ket_red"/>
    <property type="match status" value="1"/>
</dbReference>
<comment type="similarity">
    <text evidence="1">Belongs to the aldo/keto reductase family.</text>
</comment>
<keyword evidence="2" id="KW-0521">NADP</keyword>
<dbReference type="PROSITE" id="PS00063">
    <property type="entry name" value="ALDOKETO_REDUCTASE_3"/>
    <property type="match status" value="1"/>
</dbReference>
<feature type="domain" description="NADP-dependent oxidoreductase" evidence="8">
    <location>
        <begin position="30"/>
        <end position="269"/>
    </location>
</feature>
<organism evidence="9 10">
    <name type="scientific">Gluconacetobacter takamatsuzukensis</name>
    <dbReference type="NCBI Taxonomy" id="1286190"/>
    <lineage>
        <taxon>Bacteria</taxon>
        <taxon>Pseudomonadati</taxon>
        <taxon>Pseudomonadota</taxon>
        <taxon>Alphaproteobacteria</taxon>
        <taxon>Acetobacterales</taxon>
        <taxon>Acetobacteraceae</taxon>
        <taxon>Gluconacetobacter</taxon>
    </lineage>
</organism>
<evidence type="ECO:0000256" key="2">
    <source>
        <dbReference type="ARBA" id="ARBA00022857"/>
    </source>
</evidence>
<dbReference type="InterPro" id="IPR018170">
    <property type="entry name" value="Aldo/ket_reductase_CS"/>
</dbReference>
<dbReference type="PROSITE" id="PS00062">
    <property type="entry name" value="ALDOKETO_REDUCTASE_2"/>
    <property type="match status" value="1"/>
</dbReference>
<dbReference type="Proteomes" id="UP000540556">
    <property type="component" value="Unassembled WGS sequence"/>
</dbReference>
<dbReference type="InterPro" id="IPR023210">
    <property type="entry name" value="NADP_OxRdtase_dom"/>
</dbReference>
<dbReference type="InterPro" id="IPR036812">
    <property type="entry name" value="NAD(P)_OxRdtase_dom_sf"/>
</dbReference>
<evidence type="ECO:0000256" key="4">
    <source>
        <dbReference type="ARBA" id="ARBA00049445"/>
    </source>
</evidence>
<dbReference type="InterPro" id="IPR020471">
    <property type="entry name" value="AKR"/>
</dbReference>
<dbReference type="AlphaFoldDB" id="A0A7W4KEG2"/>
<evidence type="ECO:0000256" key="5">
    <source>
        <dbReference type="PIRSR" id="PIRSR000097-1"/>
    </source>
</evidence>
<dbReference type="PIRSF" id="PIRSF000097">
    <property type="entry name" value="AKR"/>
    <property type="match status" value="1"/>
</dbReference>
<feature type="active site" description="Proton donor" evidence="5">
    <location>
        <position position="63"/>
    </location>
</feature>
<dbReference type="RefSeq" id="WP_182949983.1">
    <property type="nucleotide sequence ID" value="NZ_JABEQK010000007.1"/>
</dbReference>
<comment type="caution">
    <text evidence="9">The sequence shown here is derived from an EMBL/GenBank/DDBJ whole genome shotgun (WGS) entry which is preliminary data.</text>
</comment>
<dbReference type="SUPFAM" id="SSF51430">
    <property type="entry name" value="NAD(P)-linked oxidoreductase"/>
    <property type="match status" value="1"/>
</dbReference>
<dbReference type="GO" id="GO:0016616">
    <property type="term" value="F:oxidoreductase activity, acting on the CH-OH group of donors, NAD or NADP as acceptor"/>
    <property type="evidence" value="ECO:0007669"/>
    <property type="project" value="UniProtKB-ARBA"/>
</dbReference>
<dbReference type="PRINTS" id="PR00069">
    <property type="entry name" value="ALDKETRDTASE"/>
</dbReference>
<keyword evidence="10" id="KW-1185">Reference proteome</keyword>
<evidence type="ECO:0000313" key="10">
    <source>
        <dbReference type="Proteomes" id="UP000540556"/>
    </source>
</evidence>
<evidence type="ECO:0000259" key="8">
    <source>
        <dbReference type="Pfam" id="PF00248"/>
    </source>
</evidence>
<protein>
    <submittedName>
        <fullName evidence="9">Aldo/keto reductase</fullName>
    </submittedName>
</protein>
<accession>A0A7W4KEG2</accession>
<dbReference type="FunFam" id="3.20.20.100:FF:000002">
    <property type="entry name" value="2,5-diketo-D-gluconic acid reductase A"/>
    <property type="match status" value="1"/>
</dbReference>
<feature type="site" description="Lowers pKa of active site Tyr" evidence="7">
    <location>
        <position position="84"/>
    </location>
</feature>
<reference evidence="9 10" key="1">
    <citation type="submission" date="2020-04" db="EMBL/GenBank/DDBJ databases">
        <title>Description of novel Gluconacetobacter.</title>
        <authorList>
            <person name="Sombolestani A."/>
        </authorList>
    </citation>
    <scope>NUCLEOTIDE SEQUENCE [LARGE SCALE GENOMIC DNA]</scope>
    <source>
        <strain evidence="9 10">LMG 27800</strain>
    </source>
</reference>
<keyword evidence="3" id="KW-0560">Oxidoreductase</keyword>
<feature type="binding site" evidence="6">
    <location>
        <position position="117"/>
    </location>
    <ligand>
        <name>substrate</name>
    </ligand>
</feature>
<comment type="catalytic activity">
    <reaction evidence="4">
        <text>hydroxyacetone + NADP(+) = methylglyoxal + NADPH + H(+)</text>
        <dbReference type="Rhea" id="RHEA:27986"/>
        <dbReference type="ChEBI" id="CHEBI:15378"/>
        <dbReference type="ChEBI" id="CHEBI:17158"/>
        <dbReference type="ChEBI" id="CHEBI:27957"/>
        <dbReference type="ChEBI" id="CHEBI:57783"/>
        <dbReference type="ChEBI" id="CHEBI:58349"/>
    </reaction>
</comment>
<evidence type="ECO:0000313" key="9">
    <source>
        <dbReference type="EMBL" id="MBB2205452.1"/>
    </source>
</evidence>
<evidence type="ECO:0000256" key="1">
    <source>
        <dbReference type="ARBA" id="ARBA00007905"/>
    </source>
</evidence>
<sequence length="282" mass="31033">MSGTDAPASRPGEVLQPRIRLDDGTIMPQLGLGVWRTPAGETADIVRHAVAAGYLAVDTAAIYGNEEGVGDGLSDRPDIHVTTKLWNDDQGYDATLRACDASLRKLRRETLDLYLIHWPKPAMGRFVETWKAMVALRQDGRVKSIGVSNFRAEDLDRIIGETGVVPAVNQIELHPYFQQHALRAYNEKHGIRTESWSPLGQGQVLADPAIGEIARKHGKTPAQVIIRWHLDSGLIVIPKSATPKRIDENIAVFDFALEAEDMRRIAGLDRPDGRIGPDPAAF</sequence>
<evidence type="ECO:0000256" key="7">
    <source>
        <dbReference type="PIRSR" id="PIRSR000097-3"/>
    </source>
</evidence>
<dbReference type="EMBL" id="JABEQK010000007">
    <property type="protein sequence ID" value="MBB2205452.1"/>
    <property type="molecule type" value="Genomic_DNA"/>
</dbReference>
<evidence type="ECO:0000256" key="6">
    <source>
        <dbReference type="PIRSR" id="PIRSR000097-2"/>
    </source>
</evidence>
<proteinExistence type="inferred from homology"/>
<dbReference type="Gene3D" id="3.20.20.100">
    <property type="entry name" value="NADP-dependent oxidoreductase domain"/>
    <property type="match status" value="1"/>
</dbReference>
<dbReference type="PANTHER" id="PTHR43827">
    <property type="entry name" value="2,5-DIKETO-D-GLUCONIC ACID REDUCTASE"/>
    <property type="match status" value="1"/>
</dbReference>
<dbReference type="PANTHER" id="PTHR43827:SF3">
    <property type="entry name" value="NADP-DEPENDENT OXIDOREDUCTASE DOMAIN-CONTAINING PROTEIN"/>
    <property type="match status" value="1"/>
</dbReference>
<gene>
    <name evidence="9" type="ORF">HLH27_10540</name>
</gene>
<evidence type="ECO:0000256" key="3">
    <source>
        <dbReference type="ARBA" id="ARBA00023002"/>
    </source>
</evidence>